<proteinExistence type="predicted"/>
<comment type="caution">
    <text evidence="3">The sequence shown here is derived from an EMBL/GenBank/DDBJ whole genome shotgun (WGS) entry which is preliminary data.</text>
</comment>
<feature type="region of interest" description="Disordered" evidence="1">
    <location>
        <begin position="50"/>
        <end position="72"/>
    </location>
</feature>
<dbReference type="InterPro" id="IPR029062">
    <property type="entry name" value="Class_I_gatase-like"/>
</dbReference>
<keyword evidence="4" id="KW-1185">Reference proteome</keyword>
<dbReference type="InterPro" id="IPR002818">
    <property type="entry name" value="DJ-1/PfpI"/>
</dbReference>
<evidence type="ECO:0000313" key="3">
    <source>
        <dbReference type="EMBL" id="KAH7037249.1"/>
    </source>
</evidence>
<feature type="domain" description="DJ-1/PfpI" evidence="2">
    <location>
        <begin position="79"/>
        <end position="204"/>
    </location>
</feature>
<gene>
    <name evidence="3" type="ORF">B0I36DRAFT_313623</name>
</gene>
<dbReference type="GeneID" id="70182198"/>
<dbReference type="RefSeq" id="XP_046016370.1">
    <property type="nucleotide sequence ID" value="XM_046152652.1"/>
</dbReference>
<dbReference type="Pfam" id="PF01965">
    <property type="entry name" value="DJ-1_PfpI"/>
    <property type="match status" value="1"/>
</dbReference>
<accession>A0A9P8YDI5</accession>
<evidence type="ECO:0000259" key="2">
    <source>
        <dbReference type="Pfam" id="PF01965"/>
    </source>
</evidence>
<dbReference type="PANTHER" id="PTHR43130">
    <property type="entry name" value="ARAC-FAMILY TRANSCRIPTIONAL REGULATOR"/>
    <property type="match status" value="1"/>
</dbReference>
<sequence length="235" mass="25585">MSPPVKFAAAVFPGFQALDLFGPLDTLNIISKQDHPMSLYILSSTLDPVSTLHPEDSEEDPSAAAPPSKSKGLPFPMSQAIVPTHTFADCPDDVEVLIVPGGRGCHDPARIAHVADFVRRRMPRLRFLLTVCTGGGIAAQAGVLDGLRATCNKRALDWIIPRYPSVNWAKSARWVVDGNNEEKNNIYTASGISAGMDMMFAFVADQYGAELADRIARQAEYTRSVNPEDDPFARE</sequence>
<dbReference type="PANTHER" id="PTHR43130:SF15">
    <property type="entry name" value="THIJ_PFPI FAMILY PROTEIN (AFU_ORTHOLOGUE AFUA_5G14240)"/>
    <property type="match status" value="1"/>
</dbReference>
<dbReference type="Gene3D" id="3.40.50.880">
    <property type="match status" value="1"/>
</dbReference>
<dbReference type="EMBL" id="JAGTJQ010000002">
    <property type="protein sequence ID" value="KAH7037249.1"/>
    <property type="molecule type" value="Genomic_DNA"/>
</dbReference>
<dbReference type="OrthoDB" id="543156at2759"/>
<dbReference type="CDD" id="cd03139">
    <property type="entry name" value="GATase1_PfpI_2"/>
    <property type="match status" value="1"/>
</dbReference>
<organism evidence="3 4">
    <name type="scientific">Microdochium trichocladiopsis</name>
    <dbReference type="NCBI Taxonomy" id="1682393"/>
    <lineage>
        <taxon>Eukaryota</taxon>
        <taxon>Fungi</taxon>
        <taxon>Dikarya</taxon>
        <taxon>Ascomycota</taxon>
        <taxon>Pezizomycotina</taxon>
        <taxon>Sordariomycetes</taxon>
        <taxon>Xylariomycetidae</taxon>
        <taxon>Xylariales</taxon>
        <taxon>Microdochiaceae</taxon>
        <taxon>Microdochium</taxon>
    </lineage>
</organism>
<evidence type="ECO:0000256" key="1">
    <source>
        <dbReference type="SAM" id="MobiDB-lite"/>
    </source>
</evidence>
<keyword evidence="3" id="KW-0315">Glutamine amidotransferase</keyword>
<dbReference type="InterPro" id="IPR052158">
    <property type="entry name" value="INH-QAR"/>
</dbReference>
<name>A0A9P8YDI5_9PEZI</name>
<dbReference type="AlphaFoldDB" id="A0A9P8YDI5"/>
<dbReference type="SUPFAM" id="SSF52317">
    <property type="entry name" value="Class I glutamine amidotransferase-like"/>
    <property type="match status" value="1"/>
</dbReference>
<dbReference type="Proteomes" id="UP000756346">
    <property type="component" value="Unassembled WGS sequence"/>
</dbReference>
<evidence type="ECO:0000313" key="4">
    <source>
        <dbReference type="Proteomes" id="UP000756346"/>
    </source>
</evidence>
<reference evidence="3" key="1">
    <citation type="journal article" date="2021" name="Nat. Commun.">
        <title>Genetic determinants of endophytism in the Arabidopsis root mycobiome.</title>
        <authorList>
            <person name="Mesny F."/>
            <person name="Miyauchi S."/>
            <person name="Thiergart T."/>
            <person name="Pickel B."/>
            <person name="Atanasova L."/>
            <person name="Karlsson M."/>
            <person name="Huettel B."/>
            <person name="Barry K.W."/>
            <person name="Haridas S."/>
            <person name="Chen C."/>
            <person name="Bauer D."/>
            <person name="Andreopoulos W."/>
            <person name="Pangilinan J."/>
            <person name="LaButti K."/>
            <person name="Riley R."/>
            <person name="Lipzen A."/>
            <person name="Clum A."/>
            <person name="Drula E."/>
            <person name="Henrissat B."/>
            <person name="Kohler A."/>
            <person name="Grigoriev I.V."/>
            <person name="Martin F.M."/>
            <person name="Hacquard S."/>
        </authorList>
    </citation>
    <scope>NUCLEOTIDE SEQUENCE</scope>
    <source>
        <strain evidence="3">MPI-CAGE-CH-0230</strain>
    </source>
</reference>
<protein>
    <submittedName>
        <fullName evidence="3">Class I glutamine amidotransferase-like protein</fullName>
    </submittedName>
</protein>